<sequence length="66" mass="7098">MQGLSHGARPPEASQVRTTLDEQLAAYALKQAATGVAVTELCREMGVNESMFDHGKQKFSGLLIHA</sequence>
<organism evidence="1 2">
    <name type="scientific">Deinococcus soli</name>
    <name type="common">ex Cha et al. 2016</name>
    <dbReference type="NCBI Taxonomy" id="1309411"/>
    <lineage>
        <taxon>Bacteria</taxon>
        <taxon>Thermotogati</taxon>
        <taxon>Deinococcota</taxon>
        <taxon>Deinococci</taxon>
        <taxon>Deinococcales</taxon>
        <taxon>Deinococcaceae</taxon>
        <taxon>Deinococcus</taxon>
    </lineage>
</organism>
<gene>
    <name evidence="1" type="ORF">J2Y00_004460</name>
</gene>
<reference evidence="1" key="1">
    <citation type="submission" date="2023-07" db="EMBL/GenBank/DDBJ databases">
        <title>Sorghum-associated microbial communities from plants grown in Nebraska, USA.</title>
        <authorList>
            <person name="Schachtman D."/>
        </authorList>
    </citation>
    <scope>NUCLEOTIDE SEQUENCE</scope>
    <source>
        <strain evidence="1">BE330</strain>
    </source>
</reference>
<accession>A0AAE4BN15</accession>
<dbReference type="Proteomes" id="UP001185331">
    <property type="component" value="Unassembled WGS sequence"/>
</dbReference>
<dbReference type="AlphaFoldDB" id="A0AAE4BN15"/>
<evidence type="ECO:0000313" key="2">
    <source>
        <dbReference type="Proteomes" id="UP001185331"/>
    </source>
</evidence>
<name>A0AAE4BN15_9DEIO</name>
<comment type="caution">
    <text evidence="1">The sequence shown here is derived from an EMBL/GenBank/DDBJ whole genome shotgun (WGS) entry which is preliminary data.</text>
</comment>
<evidence type="ECO:0008006" key="3">
    <source>
        <dbReference type="Google" id="ProtNLM"/>
    </source>
</evidence>
<dbReference type="EMBL" id="JAVDQK010000018">
    <property type="protein sequence ID" value="MDR6220833.1"/>
    <property type="molecule type" value="Genomic_DNA"/>
</dbReference>
<proteinExistence type="predicted"/>
<evidence type="ECO:0000313" key="1">
    <source>
        <dbReference type="EMBL" id="MDR6220833.1"/>
    </source>
</evidence>
<protein>
    <recommendedName>
        <fullName evidence="3">Transposase</fullName>
    </recommendedName>
</protein>